<dbReference type="PANTHER" id="PTHR21060">
    <property type="entry name" value="ACETATE KINASE"/>
    <property type="match status" value="1"/>
</dbReference>
<accession>B8DIQ4</accession>
<dbReference type="InterPro" id="IPR023865">
    <property type="entry name" value="Aliphatic_acid_kinase_CS"/>
</dbReference>
<keyword evidence="5 9" id="KW-0547">Nucleotide-binding</keyword>
<dbReference type="PANTHER" id="PTHR21060:SF3">
    <property type="entry name" value="BUTYRATE KINASE 2-RELATED"/>
    <property type="match status" value="1"/>
</dbReference>
<dbReference type="NCBIfam" id="TIGR02707">
    <property type="entry name" value="butyr_kinase"/>
    <property type="match status" value="1"/>
</dbReference>
<evidence type="ECO:0000256" key="7">
    <source>
        <dbReference type="ARBA" id="ARBA00022840"/>
    </source>
</evidence>
<gene>
    <name evidence="9" type="primary">buk</name>
    <name evidence="12" type="ordered locus">DvMF_2626</name>
</gene>
<evidence type="ECO:0000313" key="12">
    <source>
        <dbReference type="EMBL" id="ACL09565.1"/>
    </source>
</evidence>
<dbReference type="GO" id="GO:0005737">
    <property type="term" value="C:cytoplasm"/>
    <property type="evidence" value="ECO:0007669"/>
    <property type="project" value="UniProtKB-SubCell"/>
</dbReference>
<feature type="region of interest" description="Disordered" evidence="11">
    <location>
        <begin position="1"/>
        <end position="42"/>
    </location>
</feature>
<dbReference type="PRINTS" id="PR00471">
    <property type="entry name" value="ACETATEKNASE"/>
</dbReference>
<protein>
    <recommendedName>
        <fullName evidence="9">Probable butyrate kinase</fullName>
        <shortName evidence="9">BK</shortName>
        <ecNumber evidence="9">2.7.2.7</ecNumber>
    </recommendedName>
    <alternativeName>
        <fullName evidence="9">Branched-chain carboxylic acid kinase</fullName>
    </alternativeName>
</protein>
<evidence type="ECO:0000256" key="9">
    <source>
        <dbReference type="HAMAP-Rule" id="MF_00542"/>
    </source>
</evidence>
<dbReference type="GO" id="GO:0005524">
    <property type="term" value="F:ATP binding"/>
    <property type="evidence" value="ECO:0007669"/>
    <property type="project" value="UniProtKB-KW"/>
</dbReference>
<keyword evidence="4 9" id="KW-0808">Transferase</keyword>
<evidence type="ECO:0000256" key="6">
    <source>
        <dbReference type="ARBA" id="ARBA00022777"/>
    </source>
</evidence>
<evidence type="ECO:0000256" key="11">
    <source>
        <dbReference type="SAM" id="MobiDB-lite"/>
    </source>
</evidence>
<dbReference type="PROSITE" id="PS01075">
    <property type="entry name" value="ACETATE_KINASE_1"/>
    <property type="match status" value="1"/>
</dbReference>
<evidence type="ECO:0000256" key="10">
    <source>
        <dbReference type="RuleBase" id="RU003835"/>
    </source>
</evidence>
<dbReference type="Pfam" id="PF00871">
    <property type="entry name" value="Acetate_kinase"/>
    <property type="match status" value="1"/>
</dbReference>
<dbReference type="InterPro" id="IPR043129">
    <property type="entry name" value="ATPase_NBD"/>
</dbReference>
<keyword evidence="6 9" id="KW-0418">Kinase</keyword>
<dbReference type="Gene3D" id="3.30.420.40">
    <property type="match status" value="2"/>
</dbReference>
<keyword evidence="7 9" id="KW-0067">ATP-binding</keyword>
<keyword evidence="3 9" id="KW-0963">Cytoplasm</keyword>
<name>B8DIQ4_NITV9</name>
<proteinExistence type="inferred from homology"/>
<evidence type="ECO:0000256" key="8">
    <source>
        <dbReference type="ARBA" id="ARBA00048596"/>
    </source>
</evidence>
<reference evidence="12" key="1">
    <citation type="submission" date="2008-10" db="EMBL/GenBank/DDBJ databases">
        <title>Complete sequence of Desulfovibrio vulgaris str. 'Miyazaki F'.</title>
        <authorList>
            <person name="Lucas S."/>
            <person name="Copeland A."/>
            <person name="Lapidus A."/>
            <person name="Glavina del Rio T."/>
            <person name="Dalin E."/>
            <person name="Tice H."/>
            <person name="Bruce D."/>
            <person name="Goodwin L."/>
            <person name="Pitluck S."/>
            <person name="Sims D."/>
            <person name="Brettin T."/>
            <person name="Detter J.C."/>
            <person name="Han C."/>
            <person name="Larimer F."/>
            <person name="Land M."/>
            <person name="Hauser L."/>
            <person name="Kyrpides N."/>
            <person name="Mikhailova N."/>
            <person name="Hazen T.C."/>
            <person name="Richardson P."/>
        </authorList>
    </citation>
    <scope>NUCLEOTIDE SEQUENCE</scope>
    <source>
        <strain evidence="12">Miyazaki F</strain>
    </source>
</reference>
<dbReference type="SUPFAM" id="SSF53067">
    <property type="entry name" value="Actin-like ATPase domain"/>
    <property type="match status" value="3"/>
</dbReference>
<evidence type="ECO:0000256" key="1">
    <source>
        <dbReference type="ARBA" id="ARBA00004496"/>
    </source>
</evidence>
<feature type="compositionally biased region" description="Low complexity" evidence="11">
    <location>
        <begin position="331"/>
        <end position="341"/>
    </location>
</feature>
<comment type="similarity">
    <text evidence="2 9 10">Belongs to the acetokinase family.</text>
</comment>
<dbReference type="CDD" id="cd24011">
    <property type="entry name" value="ASKHA_NBD_BK"/>
    <property type="match status" value="1"/>
</dbReference>
<dbReference type="GO" id="GO:0047761">
    <property type="term" value="F:butyrate kinase activity"/>
    <property type="evidence" value="ECO:0007669"/>
    <property type="project" value="UniProtKB-UniRule"/>
</dbReference>
<evidence type="ECO:0000256" key="5">
    <source>
        <dbReference type="ARBA" id="ARBA00022741"/>
    </source>
</evidence>
<dbReference type="InterPro" id="IPR011245">
    <property type="entry name" value="Butyrate_kin"/>
</dbReference>
<comment type="catalytic activity">
    <reaction evidence="8 9">
        <text>butanoate + ATP = butanoyl phosphate + ADP</text>
        <dbReference type="Rhea" id="RHEA:13585"/>
        <dbReference type="ChEBI" id="CHEBI:17968"/>
        <dbReference type="ChEBI" id="CHEBI:30616"/>
        <dbReference type="ChEBI" id="CHEBI:58079"/>
        <dbReference type="ChEBI" id="CHEBI:456216"/>
        <dbReference type="EC" id="2.7.2.7"/>
    </reaction>
</comment>
<sequence>MPPLHDTAFREDIHLSSQPVPTDGTPAASTARPADSSGSGKERVQRILAINPGSTSTKVALYEGETEVFSETVEHPRDELAAFPTVIAQYAYRRAAVDALLAEHGMADMPLAAVAGRGGLLPPMPGGAWRITPAMLETLEQARYGEHPCNLGAPLAHDYAARWGVAAYIVDPPVTDEMDEVARISGLPALPRRSVFHALSQRSAARRAAELLGVDYAANRWLVAHMGGGISVAAHRCGRIVDVVNALDGDGPIAPERTGRLPSLGVLSLVQDGTYTFEQLRRIILREGGMWAHCGTNDLRVLERRMDGTACCDKAGTTGCGKDGTTGSGKDGSAASGTDGDGCTPPDAHAALVFEAVAYTIAKEIASLAPALLDGGTGTGCGEPLADAACPARIAGVVLTGGMARSVRLTERLRQRLQWLAPVVVLPEVEEMHALASGVLRVLRGQETPGDYA</sequence>
<dbReference type="NCBIfam" id="NF002834">
    <property type="entry name" value="PRK03011.1-5"/>
    <property type="match status" value="1"/>
</dbReference>
<dbReference type="eggNOG" id="COG3426">
    <property type="taxonomic scope" value="Bacteria"/>
</dbReference>
<dbReference type="STRING" id="883.DvMF_2626"/>
<organism evidence="12">
    <name type="scientific">Nitratidesulfovibrio vulgaris (strain DSM 19637 / Miyazaki F)</name>
    <name type="common">Desulfovibrio vulgaris</name>
    <dbReference type="NCBI Taxonomy" id="883"/>
    <lineage>
        <taxon>Bacteria</taxon>
        <taxon>Pseudomonadati</taxon>
        <taxon>Thermodesulfobacteriota</taxon>
        <taxon>Desulfovibrionia</taxon>
        <taxon>Desulfovibrionales</taxon>
        <taxon>Desulfovibrionaceae</taxon>
        <taxon>Nitratidesulfovibrio</taxon>
    </lineage>
</organism>
<dbReference type="HAMAP" id="MF_00542">
    <property type="entry name" value="Butyrate_kinase"/>
    <property type="match status" value="1"/>
</dbReference>
<feature type="region of interest" description="Disordered" evidence="11">
    <location>
        <begin position="322"/>
        <end position="341"/>
    </location>
</feature>
<dbReference type="HOGENOM" id="CLU_048716_0_0_7"/>
<dbReference type="GO" id="GO:0006083">
    <property type="term" value="P:acetate metabolic process"/>
    <property type="evidence" value="ECO:0007669"/>
    <property type="project" value="TreeGrafter"/>
</dbReference>
<dbReference type="KEGG" id="dvm:DvMF_2626"/>
<evidence type="ECO:0000256" key="4">
    <source>
        <dbReference type="ARBA" id="ARBA00022679"/>
    </source>
</evidence>
<dbReference type="InterPro" id="IPR000890">
    <property type="entry name" value="Aliphatic_acid_kin_short-chain"/>
</dbReference>
<dbReference type="EMBL" id="CP001197">
    <property type="protein sequence ID" value="ACL09565.1"/>
    <property type="molecule type" value="Genomic_DNA"/>
</dbReference>
<dbReference type="EC" id="2.7.2.7" evidence="9"/>
<evidence type="ECO:0000256" key="3">
    <source>
        <dbReference type="ARBA" id="ARBA00022490"/>
    </source>
</evidence>
<evidence type="ECO:0000256" key="2">
    <source>
        <dbReference type="ARBA" id="ARBA00008748"/>
    </source>
</evidence>
<dbReference type="AlphaFoldDB" id="B8DIQ4"/>
<comment type="subcellular location">
    <subcellularLocation>
        <location evidence="1 9">Cytoplasm</location>
    </subcellularLocation>
</comment>
<dbReference type="GO" id="GO:0008776">
    <property type="term" value="F:acetate kinase activity"/>
    <property type="evidence" value="ECO:0007669"/>
    <property type="project" value="TreeGrafter"/>
</dbReference>